<feature type="domain" description="T6SS immunity protein Tdi1 C-terminal" evidence="1">
    <location>
        <begin position="67"/>
        <end position="139"/>
    </location>
</feature>
<evidence type="ECO:0000259" key="1">
    <source>
        <dbReference type="Pfam" id="PF08906"/>
    </source>
</evidence>
<dbReference type="InterPro" id="IPR015002">
    <property type="entry name" value="T6SS_Tdi1_C"/>
</dbReference>
<dbReference type="RefSeq" id="WP_182833922.1">
    <property type="nucleotide sequence ID" value="NZ_JACJFN010000003.1"/>
</dbReference>
<keyword evidence="3" id="KW-1185">Reference proteome</keyword>
<sequence>MKITWRELAIDISEESPDEILKEWRWLIPSGLSLRMVSALGDAFLENELGEIYWLDTGSAEISKIAASRAEFDTLRQTTNHADQWFSPMLVGDLLSSGKGLSHRECFSYKIPLTLGGSFSPENFKPTSVAVHFNTLGQIQKQVRDLPIGTKISSVKLGV</sequence>
<evidence type="ECO:0000313" key="2">
    <source>
        <dbReference type="EMBL" id="MBB1519898.1"/>
    </source>
</evidence>
<dbReference type="EMBL" id="JACJFN010000003">
    <property type="protein sequence ID" value="MBB1519898.1"/>
    <property type="molecule type" value="Genomic_DNA"/>
</dbReference>
<reference evidence="2 3" key="1">
    <citation type="submission" date="2020-08" db="EMBL/GenBank/DDBJ databases">
        <authorList>
            <person name="Kim C.M."/>
        </authorList>
    </citation>
    <scope>NUCLEOTIDE SEQUENCE [LARGE SCALE GENOMIC DNA]</scope>
    <source>
        <strain evidence="2 3">SR9</strain>
    </source>
</reference>
<evidence type="ECO:0000313" key="3">
    <source>
        <dbReference type="Proteomes" id="UP000581189"/>
    </source>
</evidence>
<dbReference type="Pfam" id="PF08906">
    <property type="entry name" value="T6SS_Tdi1_C"/>
    <property type="match status" value="1"/>
</dbReference>
<proteinExistence type="predicted"/>
<protein>
    <submittedName>
        <fullName evidence="2">DUF1851 domain-containing protein</fullName>
    </submittedName>
</protein>
<organism evidence="2 3">
    <name type="scientific">Aquipseudomonas guryensis</name>
    <dbReference type="NCBI Taxonomy" id="2759165"/>
    <lineage>
        <taxon>Bacteria</taxon>
        <taxon>Pseudomonadati</taxon>
        <taxon>Pseudomonadota</taxon>
        <taxon>Gammaproteobacteria</taxon>
        <taxon>Pseudomonadales</taxon>
        <taxon>Pseudomonadaceae</taxon>
        <taxon>Aquipseudomonas</taxon>
    </lineage>
</organism>
<accession>A0A7W4DC66</accession>
<gene>
    <name evidence="2" type="ORF">H3H45_11670</name>
</gene>
<dbReference type="Proteomes" id="UP000581189">
    <property type="component" value="Unassembled WGS sequence"/>
</dbReference>
<dbReference type="AlphaFoldDB" id="A0A7W4DC66"/>
<comment type="caution">
    <text evidence="2">The sequence shown here is derived from an EMBL/GenBank/DDBJ whole genome shotgun (WGS) entry which is preliminary data.</text>
</comment>
<name>A0A7W4DC66_9GAMM</name>